<dbReference type="AlphaFoldDB" id="A0A5N5TC27"/>
<evidence type="ECO:0000313" key="2">
    <source>
        <dbReference type="Proteomes" id="UP000326759"/>
    </source>
</evidence>
<dbReference type="EMBL" id="SEYY01004773">
    <property type="protein sequence ID" value="KAB7503628.1"/>
    <property type="molecule type" value="Genomic_DNA"/>
</dbReference>
<sequence length="66" mass="7376">MLSLSSLEPVYLAAVMENLAVVKFLNLTVIQPEITSKLISFHIIFNLPSENYEELTKLLSALIIAQ</sequence>
<proteinExistence type="predicted"/>
<gene>
    <name evidence="1" type="ORF">Anas_08826</name>
</gene>
<reference evidence="1 2" key="1">
    <citation type="journal article" date="2019" name="PLoS Biol.">
        <title>Sex chromosomes control vertical transmission of feminizing Wolbachia symbionts in an isopod.</title>
        <authorList>
            <person name="Becking T."/>
            <person name="Chebbi M.A."/>
            <person name="Giraud I."/>
            <person name="Moumen B."/>
            <person name="Laverre T."/>
            <person name="Caubet Y."/>
            <person name="Peccoud J."/>
            <person name="Gilbert C."/>
            <person name="Cordaux R."/>
        </authorList>
    </citation>
    <scope>NUCLEOTIDE SEQUENCE [LARGE SCALE GENOMIC DNA]</scope>
    <source>
        <strain evidence="1">ANa2</strain>
        <tissue evidence="1">Whole body excluding digestive tract and cuticle</tissue>
    </source>
</reference>
<evidence type="ECO:0000313" key="1">
    <source>
        <dbReference type="EMBL" id="KAB7503628.1"/>
    </source>
</evidence>
<dbReference type="Proteomes" id="UP000326759">
    <property type="component" value="Unassembled WGS sequence"/>
</dbReference>
<comment type="caution">
    <text evidence="1">The sequence shown here is derived from an EMBL/GenBank/DDBJ whole genome shotgun (WGS) entry which is preliminary data.</text>
</comment>
<accession>A0A5N5TC27</accession>
<organism evidence="1 2">
    <name type="scientific">Armadillidium nasatum</name>
    <dbReference type="NCBI Taxonomy" id="96803"/>
    <lineage>
        <taxon>Eukaryota</taxon>
        <taxon>Metazoa</taxon>
        <taxon>Ecdysozoa</taxon>
        <taxon>Arthropoda</taxon>
        <taxon>Crustacea</taxon>
        <taxon>Multicrustacea</taxon>
        <taxon>Malacostraca</taxon>
        <taxon>Eumalacostraca</taxon>
        <taxon>Peracarida</taxon>
        <taxon>Isopoda</taxon>
        <taxon>Oniscidea</taxon>
        <taxon>Crinocheta</taxon>
        <taxon>Armadillidiidae</taxon>
        <taxon>Armadillidium</taxon>
    </lineage>
</organism>
<protein>
    <submittedName>
        <fullName evidence="1">Uncharacterized protein</fullName>
    </submittedName>
</protein>
<keyword evidence="2" id="KW-1185">Reference proteome</keyword>
<name>A0A5N5TC27_9CRUS</name>